<protein>
    <recommendedName>
        <fullName evidence="5">biotin--[biotin carboxyl-carrier protein] ligase</fullName>
        <ecNumber evidence="5">6.3.4.15</ecNumber>
    </recommendedName>
</protein>
<evidence type="ECO:0000259" key="6">
    <source>
        <dbReference type="PROSITE" id="PS51733"/>
    </source>
</evidence>
<dbReference type="RefSeq" id="WP_179914160.1">
    <property type="nucleotide sequence ID" value="NZ_JACBYE010000047.1"/>
</dbReference>
<dbReference type="InterPro" id="IPR004143">
    <property type="entry name" value="BPL_LPL_catalytic"/>
</dbReference>
<dbReference type="Gene3D" id="2.30.30.100">
    <property type="match status" value="1"/>
</dbReference>
<name>A0A853EWQ2_9MICO</name>
<dbReference type="GO" id="GO:0005737">
    <property type="term" value="C:cytoplasm"/>
    <property type="evidence" value="ECO:0007669"/>
    <property type="project" value="TreeGrafter"/>
</dbReference>
<comment type="caution">
    <text evidence="7">The sequence shown here is derived from an EMBL/GenBank/DDBJ whole genome shotgun (WGS) entry which is preliminary data.</text>
</comment>
<organism evidence="7 8">
    <name type="scientific">Sanguibacter inulinus</name>
    <dbReference type="NCBI Taxonomy" id="60922"/>
    <lineage>
        <taxon>Bacteria</taxon>
        <taxon>Bacillati</taxon>
        <taxon>Actinomycetota</taxon>
        <taxon>Actinomycetes</taxon>
        <taxon>Micrococcales</taxon>
        <taxon>Sanguibacteraceae</taxon>
        <taxon>Sanguibacter</taxon>
    </lineage>
</organism>
<evidence type="ECO:0000313" key="7">
    <source>
        <dbReference type="EMBL" id="NYS94891.1"/>
    </source>
</evidence>
<keyword evidence="1 7" id="KW-0436">Ligase</keyword>
<accession>A0A853EWQ2</accession>
<dbReference type="InterPro" id="IPR045864">
    <property type="entry name" value="aa-tRNA-synth_II/BPL/LPL"/>
</dbReference>
<dbReference type="CDD" id="cd16442">
    <property type="entry name" value="BPL"/>
    <property type="match status" value="1"/>
</dbReference>
<keyword evidence="4" id="KW-0092">Biotin</keyword>
<dbReference type="GO" id="GO:0005524">
    <property type="term" value="F:ATP binding"/>
    <property type="evidence" value="ECO:0007669"/>
    <property type="project" value="UniProtKB-KW"/>
</dbReference>
<keyword evidence="8" id="KW-1185">Reference proteome</keyword>
<reference evidence="7 8" key="1">
    <citation type="submission" date="2020-07" db="EMBL/GenBank/DDBJ databases">
        <title>MOT database genomes.</title>
        <authorList>
            <person name="Joseph S."/>
            <person name="Aduse-Opoku J."/>
            <person name="Hashim A."/>
            <person name="Wade W."/>
            <person name="Curtis M."/>
        </authorList>
    </citation>
    <scope>NUCLEOTIDE SEQUENCE [LARGE SCALE GENOMIC DNA]</scope>
    <source>
        <strain evidence="7 8">DSM 100099</strain>
    </source>
</reference>
<dbReference type="Gene3D" id="3.30.930.10">
    <property type="entry name" value="Bira Bifunctional Protein, Domain 2"/>
    <property type="match status" value="1"/>
</dbReference>
<dbReference type="PROSITE" id="PS51733">
    <property type="entry name" value="BPL_LPL_CATALYTIC"/>
    <property type="match status" value="1"/>
</dbReference>
<dbReference type="InterPro" id="IPR008988">
    <property type="entry name" value="Transcriptional_repressor_C"/>
</dbReference>
<keyword evidence="2" id="KW-0547">Nucleotide-binding</keyword>
<dbReference type="NCBIfam" id="TIGR00121">
    <property type="entry name" value="birA_ligase"/>
    <property type="match status" value="1"/>
</dbReference>
<evidence type="ECO:0000256" key="3">
    <source>
        <dbReference type="ARBA" id="ARBA00022840"/>
    </source>
</evidence>
<dbReference type="AlphaFoldDB" id="A0A853EWQ2"/>
<evidence type="ECO:0000256" key="5">
    <source>
        <dbReference type="ARBA" id="ARBA00024227"/>
    </source>
</evidence>
<dbReference type="SUPFAM" id="SSF55681">
    <property type="entry name" value="Class II aaRS and biotin synthetases"/>
    <property type="match status" value="1"/>
</dbReference>
<dbReference type="Proteomes" id="UP000561011">
    <property type="component" value="Unassembled WGS sequence"/>
</dbReference>
<dbReference type="InterPro" id="IPR004408">
    <property type="entry name" value="Biotin_CoA_COase_ligase"/>
</dbReference>
<evidence type="ECO:0000256" key="4">
    <source>
        <dbReference type="ARBA" id="ARBA00023267"/>
    </source>
</evidence>
<dbReference type="PANTHER" id="PTHR12835">
    <property type="entry name" value="BIOTIN PROTEIN LIGASE"/>
    <property type="match status" value="1"/>
</dbReference>
<dbReference type="EC" id="6.3.4.15" evidence="5"/>
<dbReference type="Pfam" id="PF03099">
    <property type="entry name" value="BPL_LplA_LipB"/>
    <property type="match status" value="1"/>
</dbReference>
<evidence type="ECO:0000313" key="8">
    <source>
        <dbReference type="Proteomes" id="UP000561011"/>
    </source>
</evidence>
<dbReference type="SUPFAM" id="SSF50037">
    <property type="entry name" value="C-terminal domain of transcriptional repressors"/>
    <property type="match status" value="1"/>
</dbReference>
<dbReference type="PANTHER" id="PTHR12835:SF5">
    <property type="entry name" value="BIOTIN--PROTEIN LIGASE"/>
    <property type="match status" value="1"/>
</dbReference>
<evidence type="ECO:0000256" key="1">
    <source>
        <dbReference type="ARBA" id="ARBA00022598"/>
    </source>
</evidence>
<keyword evidence="3" id="KW-0067">ATP-binding</keyword>
<gene>
    <name evidence="7" type="ORF">HZZ10_15345</name>
</gene>
<dbReference type="Pfam" id="PF02237">
    <property type="entry name" value="BPL_C"/>
    <property type="match status" value="1"/>
</dbReference>
<evidence type="ECO:0000256" key="2">
    <source>
        <dbReference type="ARBA" id="ARBA00022741"/>
    </source>
</evidence>
<dbReference type="EMBL" id="JACBYE010000047">
    <property type="protein sequence ID" value="NYS94891.1"/>
    <property type="molecule type" value="Genomic_DNA"/>
</dbReference>
<feature type="domain" description="BPL/LPL catalytic" evidence="6">
    <location>
        <begin position="25"/>
        <end position="210"/>
    </location>
</feature>
<proteinExistence type="predicted"/>
<dbReference type="GO" id="GO:0004077">
    <property type="term" value="F:biotin--[biotin carboxyl-carrier protein] ligase activity"/>
    <property type="evidence" value="ECO:0007669"/>
    <property type="project" value="UniProtKB-EC"/>
</dbReference>
<dbReference type="InterPro" id="IPR003142">
    <property type="entry name" value="BPL_C"/>
</dbReference>
<sequence length="282" mass="29189">MDPDVRAPLDTALLRDLLCEPHGPLRRLDVVETSESTNTELAAGVAADPAAWPAPALLVAEHQVAGRGRAGRSWATPARAALTASLLVRPQVPRERLGWLPLLAGLATVTALRSTLGVQAVAKWPNDVLVLTDEPEIEGWGRLRKIAGILTEVLPDGVVIGVGLNVSQTREELPVPTAVSVAQVGGASIDRTVILTALAEASVSVLGRWTEAAGDVHASGLAEEVAAVSATVGASVRVELADGTELRGTATGLAADGALLVEDASGTVRTVHTGDVYHLRLN</sequence>